<dbReference type="Proteomes" id="UP001151518">
    <property type="component" value="Unassembled WGS sequence"/>
</dbReference>
<name>A0A9W8G631_9FUNG</name>
<dbReference type="OrthoDB" id="5580261at2759"/>
<sequence>MNRNIWSLSIARNTITCKYLQRTVDRSVNTRTTGISGKARWYSQAQGNSSSEKEVRGWRKQLSEFRNRPASHVTAFALLHELTAVLPMVGVYYALDYFEPAIPFPESVLEDGNRYINKLRGYIGWEKLDKDSPVLLHLATSYGIVKAAAPARVAASLALTPWFARWCVVPIAKVFAKIKPSNR</sequence>
<reference evidence="1" key="1">
    <citation type="submission" date="2022-07" db="EMBL/GenBank/DDBJ databases">
        <title>Phylogenomic reconstructions and comparative analyses of Kickxellomycotina fungi.</title>
        <authorList>
            <person name="Reynolds N.K."/>
            <person name="Stajich J.E."/>
            <person name="Barry K."/>
            <person name="Grigoriev I.V."/>
            <person name="Crous P."/>
            <person name="Smith M.E."/>
        </authorList>
    </citation>
    <scope>NUCLEOTIDE SEQUENCE</scope>
    <source>
        <strain evidence="1">NRRL 3115</strain>
    </source>
</reference>
<proteinExistence type="predicted"/>
<dbReference type="EMBL" id="JANBTW010000067">
    <property type="protein sequence ID" value="KAJ2673566.1"/>
    <property type="molecule type" value="Genomic_DNA"/>
</dbReference>
<dbReference type="PANTHER" id="PTHR28002">
    <property type="entry name" value="MIOREX COMPLEX COMPONENT 11"/>
    <property type="match status" value="1"/>
</dbReference>
<dbReference type="AlphaFoldDB" id="A0A9W8G631"/>
<organism evidence="1 2">
    <name type="scientific">Coemansia spiralis</name>
    <dbReference type="NCBI Taxonomy" id="417178"/>
    <lineage>
        <taxon>Eukaryota</taxon>
        <taxon>Fungi</taxon>
        <taxon>Fungi incertae sedis</taxon>
        <taxon>Zoopagomycota</taxon>
        <taxon>Kickxellomycotina</taxon>
        <taxon>Kickxellomycetes</taxon>
        <taxon>Kickxellales</taxon>
        <taxon>Kickxellaceae</taxon>
        <taxon>Coemansia</taxon>
    </lineage>
</organism>
<protein>
    <submittedName>
        <fullName evidence="1">Uncharacterized protein</fullName>
    </submittedName>
</protein>
<gene>
    <name evidence="1" type="ORF">GGI25_004667</name>
</gene>
<dbReference type="PANTHER" id="PTHR28002:SF1">
    <property type="entry name" value="MIOREX COMPLEX COMPONENT 11"/>
    <property type="match status" value="1"/>
</dbReference>
<dbReference type="InterPro" id="IPR018811">
    <property type="entry name" value="MRX11"/>
</dbReference>
<comment type="caution">
    <text evidence="1">The sequence shown here is derived from an EMBL/GenBank/DDBJ whole genome shotgun (WGS) entry which is preliminary data.</text>
</comment>
<evidence type="ECO:0000313" key="1">
    <source>
        <dbReference type="EMBL" id="KAJ2673566.1"/>
    </source>
</evidence>
<accession>A0A9W8G631</accession>
<dbReference type="GO" id="GO:0005739">
    <property type="term" value="C:mitochondrion"/>
    <property type="evidence" value="ECO:0007669"/>
    <property type="project" value="TreeGrafter"/>
</dbReference>
<dbReference type="Pfam" id="PF10306">
    <property type="entry name" value="FLILHELTA"/>
    <property type="match status" value="1"/>
</dbReference>
<evidence type="ECO:0000313" key="2">
    <source>
        <dbReference type="Proteomes" id="UP001151518"/>
    </source>
</evidence>